<organism evidence="1">
    <name type="scientific">marine sediment metagenome</name>
    <dbReference type="NCBI Taxonomy" id="412755"/>
    <lineage>
        <taxon>unclassified sequences</taxon>
        <taxon>metagenomes</taxon>
        <taxon>ecological metagenomes</taxon>
    </lineage>
</organism>
<sequence length="56" mass="6254">MEHRDFPQHVLDRAEAASEMAYEEGGEVAGEMAYHAVLERWAREHNTAIAKARAGS</sequence>
<protein>
    <submittedName>
        <fullName evidence="1">Uncharacterized protein</fullName>
    </submittedName>
</protein>
<accession>A0A0F9T950</accession>
<dbReference type="AlphaFoldDB" id="A0A0F9T950"/>
<dbReference type="EMBL" id="LAZR01001857">
    <property type="protein sequence ID" value="KKN38008.1"/>
    <property type="molecule type" value="Genomic_DNA"/>
</dbReference>
<name>A0A0F9T950_9ZZZZ</name>
<comment type="caution">
    <text evidence="1">The sequence shown here is derived from an EMBL/GenBank/DDBJ whole genome shotgun (WGS) entry which is preliminary data.</text>
</comment>
<evidence type="ECO:0000313" key="1">
    <source>
        <dbReference type="EMBL" id="KKN38008.1"/>
    </source>
</evidence>
<proteinExistence type="predicted"/>
<gene>
    <name evidence="1" type="ORF">LCGC14_0757730</name>
</gene>
<reference evidence="1" key="1">
    <citation type="journal article" date="2015" name="Nature">
        <title>Complex archaea that bridge the gap between prokaryotes and eukaryotes.</title>
        <authorList>
            <person name="Spang A."/>
            <person name="Saw J.H."/>
            <person name="Jorgensen S.L."/>
            <person name="Zaremba-Niedzwiedzka K."/>
            <person name="Martijn J."/>
            <person name="Lind A.E."/>
            <person name="van Eijk R."/>
            <person name="Schleper C."/>
            <person name="Guy L."/>
            <person name="Ettema T.J."/>
        </authorList>
    </citation>
    <scope>NUCLEOTIDE SEQUENCE</scope>
</reference>